<dbReference type="PANTHER" id="PTHR33710:SF64">
    <property type="entry name" value="ENDONUCLEASE_EXONUCLEASE_PHOSPHATASE DOMAIN-CONTAINING PROTEIN"/>
    <property type="match status" value="1"/>
</dbReference>
<dbReference type="Gene3D" id="3.60.10.10">
    <property type="entry name" value="Endonuclease/exonuclease/phosphatase"/>
    <property type="match status" value="1"/>
</dbReference>
<dbReference type="EMBL" id="JAYWIO010000002">
    <property type="protein sequence ID" value="KAK7281208.1"/>
    <property type="molecule type" value="Genomic_DNA"/>
</dbReference>
<reference evidence="2 3" key="1">
    <citation type="submission" date="2024-01" db="EMBL/GenBank/DDBJ databases">
        <title>The genomes of 5 underutilized Papilionoideae crops provide insights into root nodulation and disease resistanc.</title>
        <authorList>
            <person name="Yuan L."/>
        </authorList>
    </citation>
    <scope>NUCLEOTIDE SEQUENCE [LARGE SCALE GENOMIC DNA]</scope>
    <source>
        <strain evidence="2">ZHUSHIDOU_FW_LH</strain>
        <tissue evidence="2">Leaf</tissue>
    </source>
</reference>
<gene>
    <name evidence="2" type="ORF">RIF29_08984</name>
</gene>
<dbReference type="InterPro" id="IPR036691">
    <property type="entry name" value="Endo/exonu/phosph_ase_sf"/>
</dbReference>
<dbReference type="AlphaFoldDB" id="A0AAN9FZ53"/>
<feature type="domain" description="Endonuclease/exonuclease/phosphatase" evidence="1">
    <location>
        <begin position="2"/>
        <end position="209"/>
    </location>
</feature>
<dbReference type="GO" id="GO:0003824">
    <property type="term" value="F:catalytic activity"/>
    <property type="evidence" value="ECO:0007669"/>
    <property type="project" value="InterPro"/>
</dbReference>
<evidence type="ECO:0000313" key="3">
    <source>
        <dbReference type="Proteomes" id="UP001372338"/>
    </source>
</evidence>
<evidence type="ECO:0000259" key="1">
    <source>
        <dbReference type="Pfam" id="PF03372"/>
    </source>
</evidence>
<evidence type="ECO:0000313" key="2">
    <source>
        <dbReference type="EMBL" id="KAK7281208.1"/>
    </source>
</evidence>
<proteinExistence type="predicted"/>
<dbReference type="Pfam" id="PF03372">
    <property type="entry name" value="Exo_endo_phos"/>
    <property type="match status" value="1"/>
</dbReference>
<dbReference type="SUPFAM" id="SSF56219">
    <property type="entry name" value="DNase I-like"/>
    <property type="match status" value="1"/>
</dbReference>
<keyword evidence="3" id="KW-1185">Reference proteome</keyword>
<comment type="caution">
    <text evidence="2">The sequence shown here is derived from an EMBL/GenBank/DDBJ whole genome shotgun (WGS) entry which is preliminary data.</text>
</comment>
<name>A0AAN9FZ53_CROPI</name>
<accession>A0AAN9FZ53</accession>
<protein>
    <recommendedName>
        <fullName evidence="1">Endonuclease/exonuclease/phosphatase domain-containing protein</fullName>
    </recommendedName>
</protein>
<dbReference type="InterPro" id="IPR005135">
    <property type="entry name" value="Endo/exonuclease/phosphatase"/>
</dbReference>
<dbReference type="PANTHER" id="PTHR33710">
    <property type="entry name" value="BNAC02G09200D PROTEIN"/>
    <property type="match status" value="1"/>
</dbReference>
<dbReference type="Proteomes" id="UP001372338">
    <property type="component" value="Unassembled WGS sequence"/>
</dbReference>
<organism evidence="2 3">
    <name type="scientific">Crotalaria pallida</name>
    <name type="common">Smooth rattlebox</name>
    <name type="synonym">Crotalaria striata</name>
    <dbReference type="NCBI Taxonomy" id="3830"/>
    <lineage>
        <taxon>Eukaryota</taxon>
        <taxon>Viridiplantae</taxon>
        <taxon>Streptophyta</taxon>
        <taxon>Embryophyta</taxon>
        <taxon>Tracheophyta</taxon>
        <taxon>Spermatophyta</taxon>
        <taxon>Magnoliopsida</taxon>
        <taxon>eudicotyledons</taxon>
        <taxon>Gunneridae</taxon>
        <taxon>Pentapetalae</taxon>
        <taxon>rosids</taxon>
        <taxon>fabids</taxon>
        <taxon>Fabales</taxon>
        <taxon>Fabaceae</taxon>
        <taxon>Papilionoideae</taxon>
        <taxon>50 kb inversion clade</taxon>
        <taxon>genistoids sensu lato</taxon>
        <taxon>core genistoids</taxon>
        <taxon>Crotalarieae</taxon>
        <taxon>Crotalaria</taxon>
    </lineage>
</organism>
<sequence>MVKDLIRKYGVDFIGVQETKMEVVEDGLCSKLWGGESFDWAFRASQGRSGGILCIWNKDKFLKESVFQGEGFVAVQGVWYVGRMQCVVVIIYSPCNLTDKRKLWAEIYQLKCSSAIQFWCVMGDFNTIRDRAERRGSVLSVDTRGMRLFNSWIDEMELVDLPLIGRRFTYYQAGGVAMSRIDRIMVSNEWLSYWPSTSQWAIPREFSDHCPILLKYQKPASGPKPFRLNNCWFHHQDFKPMVRSCWERLEVQGWRAFVVKEKLKLLKAEIKKWNKEIFGCLELKLGDLNKKILDFDLLGEVQELTAGQLTDRKLTLADLWKTASLKENLIV</sequence>